<evidence type="ECO:0008006" key="3">
    <source>
        <dbReference type="Google" id="ProtNLM"/>
    </source>
</evidence>
<comment type="caution">
    <text evidence="1">The sequence shown here is derived from an EMBL/GenBank/DDBJ whole genome shotgun (WGS) entry which is preliminary data.</text>
</comment>
<accession>A0A399DQJ4</accession>
<proteinExistence type="predicted"/>
<dbReference type="EMBL" id="QXDL01000422">
    <property type="protein sequence ID" value="RIH74336.1"/>
    <property type="molecule type" value="Genomic_DNA"/>
</dbReference>
<sequence length="349" mass="37496">MPTRLVNSGARCDYLVDGFIEVNSRLEIEPGTLLRFTKDSELNIDGGELIAVGTPAARIRMEGLNPVTGYWSGIIFGTNARPSRIEYVDIVNAGQEGGYYHPKGALAGFGGSLVLKHSTISGSYVNGAIFRSLRLIEFENNRFFGNTWYGVVIDPAQVHLLDAASDYAGREKPNGRPYVGTGLGDLEEDVTWKKLNAPYFVEGYLNVAWGTLTLAPGVKLVFSDKGNLTVEETGALRAVGTAAEPVVFTGKEAVPGYWAGIWFFDSTSRANKLEHVDIGYAGGESILGLNANVVVDFDAYLSLSHANIHHSQGWGVRCGNPEVDGYVLELGPGNTFSHNAGGDVDPDCG</sequence>
<keyword evidence="2" id="KW-1185">Reference proteome</keyword>
<dbReference type="Proteomes" id="UP000265715">
    <property type="component" value="Unassembled WGS sequence"/>
</dbReference>
<evidence type="ECO:0000313" key="2">
    <source>
        <dbReference type="Proteomes" id="UP000265715"/>
    </source>
</evidence>
<dbReference type="AlphaFoldDB" id="A0A399DQJ4"/>
<dbReference type="Gene3D" id="2.160.20.10">
    <property type="entry name" value="Single-stranded right-handed beta-helix, Pectin lyase-like"/>
    <property type="match status" value="1"/>
</dbReference>
<organism evidence="1 2">
    <name type="scientific">Calidithermus terrae</name>
    <dbReference type="NCBI Taxonomy" id="1408545"/>
    <lineage>
        <taxon>Bacteria</taxon>
        <taxon>Thermotogati</taxon>
        <taxon>Deinococcota</taxon>
        <taxon>Deinococci</taxon>
        <taxon>Thermales</taxon>
        <taxon>Thermaceae</taxon>
        <taxon>Calidithermus</taxon>
    </lineage>
</organism>
<name>A0A399DQJ4_9DEIN</name>
<evidence type="ECO:0000313" key="1">
    <source>
        <dbReference type="EMBL" id="RIH74336.1"/>
    </source>
</evidence>
<dbReference type="SUPFAM" id="SSF51126">
    <property type="entry name" value="Pectin lyase-like"/>
    <property type="match status" value="1"/>
</dbReference>
<protein>
    <recommendedName>
        <fullName evidence="3">Right handed beta helix region</fullName>
    </recommendedName>
</protein>
<reference evidence="1 2" key="1">
    <citation type="submission" date="2018-08" db="EMBL/GenBank/DDBJ databases">
        <title>Meiothermus terrae DSM 26712 genome sequencing project.</title>
        <authorList>
            <person name="Da Costa M.S."/>
            <person name="Albuquerque L."/>
            <person name="Raposo P."/>
            <person name="Froufe H.J.C."/>
            <person name="Barroso C.S."/>
            <person name="Egas C."/>
        </authorList>
    </citation>
    <scope>NUCLEOTIDE SEQUENCE [LARGE SCALE GENOMIC DNA]</scope>
    <source>
        <strain evidence="1 2">DSM 26712</strain>
    </source>
</reference>
<dbReference type="InterPro" id="IPR012334">
    <property type="entry name" value="Pectin_lyas_fold"/>
</dbReference>
<dbReference type="InterPro" id="IPR011050">
    <property type="entry name" value="Pectin_lyase_fold/virulence"/>
</dbReference>
<gene>
    <name evidence="1" type="ORF">Mterra_04088</name>
</gene>